<protein>
    <submittedName>
        <fullName evidence="3">Uncharacterized protein LOC111349336</fullName>
    </submittedName>
</protein>
<dbReference type="KEGG" id="sliu:111349336"/>
<organism evidence="2 3">
    <name type="scientific">Spodoptera litura</name>
    <name type="common">Asian cotton leafworm</name>
    <dbReference type="NCBI Taxonomy" id="69820"/>
    <lineage>
        <taxon>Eukaryota</taxon>
        <taxon>Metazoa</taxon>
        <taxon>Ecdysozoa</taxon>
        <taxon>Arthropoda</taxon>
        <taxon>Hexapoda</taxon>
        <taxon>Insecta</taxon>
        <taxon>Pterygota</taxon>
        <taxon>Neoptera</taxon>
        <taxon>Endopterygota</taxon>
        <taxon>Lepidoptera</taxon>
        <taxon>Glossata</taxon>
        <taxon>Ditrysia</taxon>
        <taxon>Noctuoidea</taxon>
        <taxon>Noctuidae</taxon>
        <taxon>Amphipyrinae</taxon>
        <taxon>Spodoptera</taxon>
    </lineage>
</organism>
<evidence type="ECO:0000313" key="2">
    <source>
        <dbReference type="Proteomes" id="UP000301870"/>
    </source>
</evidence>
<dbReference type="OrthoDB" id="417598at2759"/>
<sequence length="236" mass="26645">MSRDGQPRFHRRTRNSRSRSDTRSRSRHSCDGSRSRTPHLRCSRKRRTQRCHSRSNSRRRSPHIRRSSGRDYGHGQVPRGEQASRSVRTPPLSPVAAPPSNCGSWNAVLARLEALEQFSCASFGRTDFSWTAERLARNQAAMDAQVNGDRRPPRVFQEGDLVLVIKYAQSTGKLDHGMRGPYPVVRVLPHWRYELRLVAGSYGKTAFAAAQYMVPWASECTPESCAGFFEGKCATV</sequence>
<feature type="compositionally biased region" description="Basic residues" evidence="1">
    <location>
        <begin position="36"/>
        <end position="67"/>
    </location>
</feature>
<keyword evidence="2" id="KW-1185">Reference proteome</keyword>
<evidence type="ECO:0000256" key="1">
    <source>
        <dbReference type="SAM" id="MobiDB-lite"/>
    </source>
</evidence>
<dbReference type="GeneID" id="111349336"/>
<dbReference type="Proteomes" id="UP000301870">
    <property type="component" value="Chromosome 1"/>
</dbReference>
<name>A0A9J7DT67_SPOLT</name>
<feature type="region of interest" description="Disordered" evidence="1">
    <location>
        <begin position="1"/>
        <end position="100"/>
    </location>
</feature>
<reference evidence="3" key="1">
    <citation type="submission" date="2025-08" db="UniProtKB">
        <authorList>
            <consortium name="RefSeq"/>
        </authorList>
    </citation>
    <scope>IDENTIFICATION</scope>
    <source>
        <strain evidence="3">Ishihara</strain>
        <tissue evidence="3">Whole body</tissue>
    </source>
</reference>
<dbReference type="RefSeq" id="XP_022816201.1">
    <property type="nucleotide sequence ID" value="XM_022960433.1"/>
</dbReference>
<feature type="compositionally biased region" description="Basic and acidic residues" evidence="1">
    <location>
        <begin position="18"/>
        <end position="34"/>
    </location>
</feature>
<evidence type="ECO:0000313" key="3">
    <source>
        <dbReference type="RefSeq" id="XP_022816201.1"/>
    </source>
</evidence>
<dbReference type="AlphaFoldDB" id="A0A9J7DT67"/>
<gene>
    <name evidence="3" type="primary">LOC111349336</name>
</gene>
<feature type="compositionally biased region" description="Basic residues" evidence="1">
    <location>
        <begin position="8"/>
        <end position="17"/>
    </location>
</feature>
<accession>A0A9J7DT67</accession>
<proteinExistence type="predicted"/>